<evidence type="ECO:0000313" key="1">
    <source>
        <dbReference type="EMBL" id="MXU92301.1"/>
    </source>
</evidence>
<accession>A0A6B0US07</accession>
<proteinExistence type="predicted"/>
<protein>
    <submittedName>
        <fullName evidence="1">Putative secreted protein</fullName>
    </submittedName>
</protein>
<dbReference type="AlphaFoldDB" id="A0A6B0US07"/>
<sequence length="131" mass="14843">MFRKLKGCALSCYAVACGKVNACYIGEFFVDCFRCPATFSATRNDFRDYEGKASAAHADLESVAEVEKTVYEDSLLKHLLGSLVCCVIVQRCLFSYYSTSCHFKVFLESSKNKQKQPLFFFNMSWDCSLTL</sequence>
<organism evidence="1">
    <name type="scientific">Ixodes ricinus</name>
    <name type="common">Common tick</name>
    <name type="synonym">Acarus ricinus</name>
    <dbReference type="NCBI Taxonomy" id="34613"/>
    <lineage>
        <taxon>Eukaryota</taxon>
        <taxon>Metazoa</taxon>
        <taxon>Ecdysozoa</taxon>
        <taxon>Arthropoda</taxon>
        <taxon>Chelicerata</taxon>
        <taxon>Arachnida</taxon>
        <taxon>Acari</taxon>
        <taxon>Parasitiformes</taxon>
        <taxon>Ixodida</taxon>
        <taxon>Ixodoidea</taxon>
        <taxon>Ixodidae</taxon>
        <taxon>Ixodinae</taxon>
        <taxon>Ixodes</taxon>
    </lineage>
</organism>
<name>A0A6B0US07_IXORI</name>
<dbReference type="EMBL" id="GIFC01010218">
    <property type="protein sequence ID" value="MXU92301.1"/>
    <property type="molecule type" value="Transcribed_RNA"/>
</dbReference>
<reference evidence="1" key="1">
    <citation type="submission" date="2019-12" db="EMBL/GenBank/DDBJ databases">
        <title>An insight into the sialome of adult female Ixodes ricinus ticks feeding for 6 days.</title>
        <authorList>
            <person name="Perner J."/>
            <person name="Ribeiro J.M.C."/>
        </authorList>
    </citation>
    <scope>NUCLEOTIDE SEQUENCE</scope>
    <source>
        <strain evidence="1">Semi-engorged</strain>
        <tissue evidence="1">Salivary glands</tissue>
    </source>
</reference>